<proteinExistence type="predicted"/>
<dbReference type="PANTHER" id="PTHR46648">
    <property type="entry name" value="HIT FAMILY PROTEIN 1"/>
    <property type="match status" value="1"/>
</dbReference>
<organism evidence="5 6">
    <name type="scientific">Candidatus Beckwithbacteria bacterium GW2011_GWA2_43_10</name>
    <dbReference type="NCBI Taxonomy" id="1618369"/>
    <lineage>
        <taxon>Bacteria</taxon>
        <taxon>Candidatus Beckwithiibacteriota</taxon>
    </lineage>
</organism>
<sequence>MTDCIFCKIVKKEVPCYKIYEDKEFLAFLDIFPKTAGHTLVVPKKHVQWVWDYPELGEYFEVVGEIAKQLRKVSEDKIVRSIIWGWEVAHAHIHLLPGKTDNLNGQQLSDAEFEKCRQKFSL</sequence>
<dbReference type="STRING" id="1618369.UV54_C0041G0004"/>
<accession>A0A0G1C0K0</accession>
<evidence type="ECO:0000313" key="6">
    <source>
        <dbReference type="Proteomes" id="UP000034213"/>
    </source>
</evidence>
<dbReference type="InterPro" id="IPR001310">
    <property type="entry name" value="Histidine_triad_HIT"/>
</dbReference>
<evidence type="ECO:0000256" key="2">
    <source>
        <dbReference type="PIRSR" id="PIRSR601310-3"/>
    </source>
</evidence>
<dbReference type="AlphaFoldDB" id="A0A0G1C0K0"/>
<feature type="domain" description="HIT" evidence="4">
    <location>
        <begin position="5"/>
        <end position="105"/>
    </location>
</feature>
<dbReference type="Pfam" id="PF01230">
    <property type="entry name" value="HIT"/>
    <property type="match status" value="1"/>
</dbReference>
<evidence type="ECO:0000256" key="3">
    <source>
        <dbReference type="PROSITE-ProRule" id="PRU00464"/>
    </source>
</evidence>
<dbReference type="Proteomes" id="UP000034213">
    <property type="component" value="Unassembled WGS sequence"/>
</dbReference>
<feature type="short sequence motif" description="Histidine triad motif" evidence="2 3">
    <location>
        <begin position="90"/>
        <end position="94"/>
    </location>
</feature>
<evidence type="ECO:0000313" key="5">
    <source>
        <dbReference type="EMBL" id="KKS79140.1"/>
    </source>
</evidence>
<reference evidence="5 6" key="1">
    <citation type="journal article" date="2015" name="Nature">
        <title>rRNA introns, odd ribosomes, and small enigmatic genomes across a large radiation of phyla.</title>
        <authorList>
            <person name="Brown C.T."/>
            <person name="Hug L.A."/>
            <person name="Thomas B.C."/>
            <person name="Sharon I."/>
            <person name="Castelle C.J."/>
            <person name="Singh A."/>
            <person name="Wilkins M.J."/>
            <person name="Williams K.H."/>
            <person name="Banfield J.F."/>
        </authorList>
    </citation>
    <scope>NUCLEOTIDE SEQUENCE [LARGE SCALE GENOMIC DNA]</scope>
</reference>
<dbReference type="PANTHER" id="PTHR46648:SF1">
    <property type="entry name" value="ADENOSINE 5'-MONOPHOSPHORAMIDASE HNT1"/>
    <property type="match status" value="1"/>
</dbReference>
<dbReference type="SUPFAM" id="SSF54197">
    <property type="entry name" value="HIT-like"/>
    <property type="match status" value="1"/>
</dbReference>
<comment type="caution">
    <text evidence="5">The sequence shown here is derived from an EMBL/GenBank/DDBJ whole genome shotgun (WGS) entry which is preliminary data.</text>
</comment>
<dbReference type="EMBL" id="LCEW01000041">
    <property type="protein sequence ID" value="KKS79140.1"/>
    <property type="molecule type" value="Genomic_DNA"/>
</dbReference>
<dbReference type="InterPro" id="IPR011146">
    <property type="entry name" value="HIT-like"/>
</dbReference>
<feature type="active site" description="Tele-AMP-histidine intermediate" evidence="1">
    <location>
        <position position="92"/>
    </location>
</feature>
<evidence type="ECO:0000256" key="1">
    <source>
        <dbReference type="PIRSR" id="PIRSR601310-1"/>
    </source>
</evidence>
<dbReference type="GO" id="GO:0003824">
    <property type="term" value="F:catalytic activity"/>
    <property type="evidence" value="ECO:0007669"/>
    <property type="project" value="InterPro"/>
</dbReference>
<dbReference type="PROSITE" id="PS51084">
    <property type="entry name" value="HIT_2"/>
    <property type="match status" value="1"/>
</dbReference>
<evidence type="ECO:0000259" key="4">
    <source>
        <dbReference type="PROSITE" id="PS51084"/>
    </source>
</evidence>
<dbReference type="PRINTS" id="PR00332">
    <property type="entry name" value="HISTRIAD"/>
</dbReference>
<dbReference type="InterPro" id="IPR036265">
    <property type="entry name" value="HIT-like_sf"/>
</dbReference>
<gene>
    <name evidence="5" type="ORF">UV54_C0041G0004</name>
</gene>
<protein>
    <submittedName>
        <fullName evidence="5">HIT family protein</fullName>
    </submittedName>
</protein>
<dbReference type="Gene3D" id="3.30.428.10">
    <property type="entry name" value="HIT-like"/>
    <property type="match status" value="1"/>
</dbReference>
<dbReference type="GO" id="GO:0009117">
    <property type="term" value="P:nucleotide metabolic process"/>
    <property type="evidence" value="ECO:0007669"/>
    <property type="project" value="TreeGrafter"/>
</dbReference>
<name>A0A0G1C0K0_9BACT</name>